<evidence type="ECO:0000256" key="3">
    <source>
        <dbReference type="ARBA" id="ARBA00022989"/>
    </source>
</evidence>
<keyword evidence="2 6" id="KW-0812">Transmembrane</keyword>
<evidence type="ECO:0000256" key="6">
    <source>
        <dbReference type="SAM" id="Phobius"/>
    </source>
</evidence>
<organism evidence="8 9">
    <name type="scientific">Dreissena polymorpha</name>
    <name type="common">Zebra mussel</name>
    <name type="synonym">Mytilus polymorpha</name>
    <dbReference type="NCBI Taxonomy" id="45954"/>
    <lineage>
        <taxon>Eukaryota</taxon>
        <taxon>Metazoa</taxon>
        <taxon>Spiralia</taxon>
        <taxon>Lophotrochozoa</taxon>
        <taxon>Mollusca</taxon>
        <taxon>Bivalvia</taxon>
        <taxon>Autobranchia</taxon>
        <taxon>Heteroconchia</taxon>
        <taxon>Euheterodonta</taxon>
        <taxon>Imparidentia</taxon>
        <taxon>Neoheterodontei</taxon>
        <taxon>Myida</taxon>
        <taxon>Dreissenoidea</taxon>
        <taxon>Dreissenidae</taxon>
        <taxon>Dreissena</taxon>
    </lineage>
</organism>
<protein>
    <recommendedName>
        <fullName evidence="7">G-protein coupled receptors family 3 profile domain-containing protein</fullName>
    </recommendedName>
</protein>
<name>A0A9D4GSD9_DREPO</name>
<dbReference type="EMBL" id="JAIWYP010000005">
    <property type="protein sequence ID" value="KAH3820649.1"/>
    <property type="molecule type" value="Genomic_DNA"/>
</dbReference>
<keyword evidence="3 6" id="KW-1133">Transmembrane helix</keyword>
<keyword evidence="4 6" id="KW-0472">Membrane</keyword>
<dbReference type="InterPro" id="IPR017978">
    <property type="entry name" value="GPCR_3_C"/>
</dbReference>
<proteinExistence type="predicted"/>
<keyword evidence="5" id="KW-0325">Glycoprotein</keyword>
<dbReference type="GO" id="GO:0016020">
    <property type="term" value="C:membrane"/>
    <property type="evidence" value="ECO:0007669"/>
    <property type="project" value="UniProtKB-SubCell"/>
</dbReference>
<feature type="transmembrane region" description="Helical" evidence="6">
    <location>
        <begin position="24"/>
        <end position="49"/>
    </location>
</feature>
<reference evidence="8" key="1">
    <citation type="journal article" date="2019" name="bioRxiv">
        <title>The Genome of the Zebra Mussel, Dreissena polymorpha: A Resource for Invasive Species Research.</title>
        <authorList>
            <person name="McCartney M.A."/>
            <person name="Auch B."/>
            <person name="Kono T."/>
            <person name="Mallez S."/>
            <person name="Zhang Y."/>
            <person name="Obille A."/>
            <person name="Becker A."/>
            <person name="Abrahante J.E."/>
            <person name="Garbe J."/>
            <person name="Badalamenti J.P."/>
            <person name="Herman A."/>
            <person name="Mangelson H."/>
            <person name="Liachko I."/>
            <person name="Sullivan S."/>
            <person name="Sone E.D."/>
            <person name="Koren S."/>
            <person name="Silverstein K.A.T."/>
            <person name="Beckman K.B."/>
            <person name="Gohl D.M."/>
        </authorList>
    </citation>
    <scope>NUCLEOTIDE SEQUENCE</scope>
    <source>
        <strain evidence="8">Duluth1</strain>
        <tissue evidence="8">Whole animal</tissue>
    </source>
</reference>
<feature type="domain" description="G-protein coupled receptors family 3 profile" evidence="7">
    <location>
        <begin position="23"/>
        <end position="151"/>
    </location>
</feature>
<evidence type="ECO:0000259" key="7">
    <source>
        <dbReference type="PROSITE" id="PS50259"/>
    </source>
</evidence>
<evidence type="ECO:0000256" key="2">
    <source>
        <dbReference type="ARBA" id="ARBA00022692"/>
    </source>
</evidence>
<evidence type="ECO:0000256" key="5">
    <source>
        <dbReference type="ARBA" id="ARBA00023180"/>
    </source>
</evidence>
<dbReference type="PANTHER" id="PTHR24060">
    <property type="entry name" value="METABOTROPIC GLUTAMATE RECEPTOR"/>
    <property type="match status" value="1"/>
</dbReference>
<dbReference type="Proteomes" id="UP000828390">
    <property type="component" value="Unassembled WGS sequence"/>
</dbReference>
<accession>A0A9D4GSD9</accession>
<comment type="subcellular location">
    <subcellularLocation>
        <location evidence="1">Membrane</location>
        <topology evidence="1">Multi-pass membrane protein</topology>
    </subcellularLocation>
</comment>
<sequence>MADGEPKEHFALKEQYMEFNTEYAIVPLALSGFGIMITMLVIITFLRYNDTPVVMASGRELSYMLLTGCLFCYLMTAILLLKPSPSTCATQRFGVGFGFVIIYSSLFTKTNRISMIFDSARRSDRRPPLFSPKSQIAISVILVSLQELSLL</sequence>
<dbReference type="GO" id="GO:0004930">
    <property type="term" value="F:G protein-coupled receptor activity"/>
    <property type="evidence" value="ECO:0007669"/>
    <property type="project" value="InterPro"/>
</dbReference>
<feature type="transmembrane region" description="Helical" evidence="6">
    <location>
        <begin position="61"/>
        <end position="81"/>
    </location>
</feature>
<dbReference type="PROSITE" id="PS50259">
    <property type="entry name" value="G_PROTEIN_RECEP_F3_4"/>
    <property type="match status" value="1"/>
</dbReference>
<evidence type="ECO:0000256" key="4">
    <source>
        <dbReference type="ARBA" id="ARBA00023136"/>
    </source>
</evidence>
<feature type="transmembrane region" description="Helical" evidence="6">
    <location>
        <begin position="93"/>
        <end position="108"/>
    </location>
</feature>
<evidence type="ECO:0000313" key="8">
    <source>
        <dbReference type="EMBL" id="KAH3820649.1"/>
    </source>
</evidence>
<dbReference type="InterPro" id="IPR050726">
    <property type="entry name" value="mGluR"/>
</dbReference>
<dbReference type="AlphaFoldDB" id="A0A9D4GSD9"/>
<dbReference type="Pfam" id="PF00003">
    <property type="entry name" value="7tm_3"/>
    <property type="match status" value="1"/>
</dbReference>
<comment type="caution">
    <text evidence="8">The sequence shown here is derived from an EMBL/GenBank/DDBJ whole genome shotgun (WGS) entry which is preliminary data.</text>
</comment>
<reference evidence="8" key="2">
    <citation type="submission" date="2020-11" db="EMBL/GenBank/DDBJ databases">
        <authorList>
            <person name="McCartney M.A."/>
            <person name="Auch B."/>
            <person name="Kono T."/>
            <person name="Mallez S."/>
            <person name="Becker A."/>
            <person name="Gohl D.M."/>
            <person name="Silverstein K.A.T."/>
            <person name="Koren S."/>
            <person name="Bechman K.B."/>
            <person name="Herman A."/>
            <person name="Abrahante J.E."/>
            <person name="Garbe J."/>
        </authorList>
    </citation>
    <scope>NUCLEOTIDE SEQUENCE</scope>
    <source>
        <strain evidence="8">Duluth1</strain>
        <tissue evidence="8">Whole animal</tissue>
    </source>
</reference>
<evidence type="ECO:0000313" key="9">
    <source>
        <dbReference type="Proteomes" id="UP000828390"/>
    </source>
</evidence>
<evidence type="ECO:0000256" key="1">
    <source>
        <dbReference type="ARBA" id="ARBA00004141"/>
    </source>
</evidence>
<gene>
    <name evidence="8" type="ORF">DPMN_122396</name>
</gene>
<keyword evidence="9" id="KW-1185">Reference proteome</keyword>